<protein>
    <submittedName>
        <fullName evidence="2">Uncharacterized protein</fullName>
    </submittedName>
</protein>
<evidence type="ECO:0000256" key="1">
    <source>
        <dbReference type="SAM" id="SignalP"/>
    </source>
</evidence>
<feature type="chain" id="PRO_5046333996" evidence="1">
    <location>
        <begin position="18"/>
        <end position="126"/>
    </location>
</feature>
<dbReference type="Proteomes" id="UP001500238">
    <property type="component" value="Unassembled WGS sequence"/>
</dbReference>
<evidence type="ECO:0000313" key="3">
    <source>
        <dbReference type="Proteomes" id="UP001500238"/>
    </source>
</evidence>
<proteinExistence type="predicted"/>
<reference evidence="2 3" key="1">
    <citation type="journal article" date="2019" name="Int. J. Syst. Evol. Microbiol.">
        <title>The Global Catalogue of Microorganisms (GCM) 10K type strain sequencing project: providing services to taxonomists for standard genome sequencing and annotation.</title>
        <authorList>
            <consortium name="The Broad Institute Genomics Platform"/>
            <consortium name="The Broad Institute Genome Sequencing Center for Infectious Disease"/>
            <person name="Wu L."/>
            <person name="Ma J."/>
        </authorList>
    </citation>
    <scope>NUCLEOTIDE SEQUENCE [LARGE SCALE GENOMIC DNA]</scope>
    <source>
        <strain evidence="2 3">JCM 14603</strain>
    </source>
</reference>
<name>A0ABN1HTF5_9SPHN</name>
<keyword evidence="3" id="KW-1185">Reference proteome</keyword>
<feature type="signal peptide" evidence="1">
    <location>
        <begin position="1"/>
        <end position="17"/>
    </location>
</feature>
<dbReference type="EMBL" id="BAAAES010000008">
    <property type="protein sequence ID" value="GAA0666616.1"/>
    <property type="molecule type" value="Genomic_DNA"/>
</dbReference>
<keyword evidence="1" id="KW-0732">Signal</keyword>
<comment type="caution">
    <text evidence="2">The sequence shown here is derived from an EMBL/GenBank/DDBJ whole genome shotgun (WGS) entry which is preliminary data.</text>
</comment>
<evidence type="ECO:0000313" key="2">
    <source>
        <dbReference type="EMBL" id="GAA0666616.1"/>
    </source>
</evidence>
<gene>
    <name evidence="2" type="ORF">GCM10009102_15570</name>
</gene>
<accession>A0ABN1HTF5</accession>
<dbReference type="RefSeq" id="WP_249054914.1">
    <property type="nucleotide sequence ID" value="NZ_BAAAES010000008.1"/>
</dbReference>
<sequence>MTLRPLALLALALPLLAARSDPLAGRIAGEPQRCITLSSTNGPSTIDARTILYTEGAGRRIWKTGPVGDCPSLEPLTTLIVDVYGGQLCRNDRFRVLTPGTTIPSAYCRFTEFTPYTRPDRTRKPD</sequence>
<organism evidence="2 3">
    <name type="scientific">Sphingomonas insulae</name>
    <dbReference type="NCBI Taxonomy" id="424800"/>
    <lineage>
        <taxon>Bacteria</taxon>
        <taxon>Pseudomonadati</taxon>
        <taxon>Pseudomonadota</taxon>
        <taxon>Alphaproteobacteria</taxon>
        <taxon>Sphingomonadales</taxon>
        <taxon>Sphingomonadaceae</taxon>
        <taxon>Sphingomonas</taxon>
    </lineage>
</organism>